<dbReference type="InterPro" id="IPR001647">
    <property type="entry name" value="HTH_TetR"/>
</dbReference>
<dbReference type="Proteomes" id="UP001165124">
    <property type="component" value="Unassembled WGS sequence"/>
</dbReference>
<evidence type="ECO:0000256" key="2">
    <source>
        <dbReference type="ARBA" id="ARBA00023015"/>
    </source>
</evidence>
<evidence type="ECO:0000313" key="8">
    <source>
        <dbReference type="Proteomes" id="UP001165124"/>
    </source>
</evidence>
<dbReference type="PROSITE" id="PS50977">
    <property type="entry name" value="HTH_TETR_2"/>
    <property type="match status" value="1"/>
</dbReference>
<dbReference type="Gene3D" id="1.10.10.60">
    <property type="entry name" value="Homeodomain-like"/>
    <property type="match status" value="1"/>
</dbReference>
<dbReference type="InterPro" id="IPR003012">
    <property type="entry name" value="Tet_transcr_reg_TetR"/>
</dbReference>
<dbReference type="SUPFAM" id="SSF48498">
    <property type="entry name" value="Tetracyclin repressor-like, C-terminal domain"/>
    <property type="match status" value="1"/>
</dbReference>
<dbReference type="EMBL" id="BSRZ01000015">
    <property type="protein sequence ID" value="GLW66499.1"/>
    <property type="molecule type" value="Genomic_DNA"/>
</dbReference>
<dbReference type="Gene3D" id="1.10.357.10">
    <property type="entry name" value="Tetracycline Repressor, domain 2"/>
    <property type="match status" value="1"/>
</dbReference>
<feature type="domain" description="HTH tetR-type" evidence="6">
    <location>
        <begin position="30"/>
        <end position="90"/>
    </location>
</feature>
<accession>A0A9W6UWS1</accession>
<dbReference type="InterPro" id="IPR050109">
    <property type="entry name" value="HTH-type_TetR-like_transc_reg"/>
</dbReference>
<dbReference type="SUPFAM" id="SSF46689">
    <property type="entry name" value="Homeodomain-like"/>
    <property type="match status" value="1"/>
</dbReference>
<evidence type="ECO:0000259" key="6">
    <source>
        <dbReference type="PROSITE" id="PS50977"/>
    </source>
</evidence>
<organism evidence="7 8">
    <name type="scientific">Actinomadura rubrobrunea</name>
    <dbReference type="NCBI Taxonomy" id="115335"/>
    <lineage>
        <taxon>Bacteria</taxon>
        <taxon>Bacillati</taxon>
        <taxon>Actinomycetota</taxon>
        <taxon>Actinomycetes</taxon>
        <taxon>Streptosporangiales</taxon>
        <taxon>Thermomonosporaceae</taxon>
        <taxon>Actinomadura</taxon>
    </lineage>
</organism>
<dbReference type="PANTHER" id="PTHR30055">
    <property type="entry name" value="HTH-TYPE TRANSCRIPTIONAL REGULATOR RUTR"/>
    <property type="match status" value="1"/>
</dbReference>
<gene>
    <name evidence="7" type="ORF">Arub01_47430</name>
</gene>
<dbReference type="GO" id="GO:0045892">
    <property type="term" value="P:negative regulation of DNA-templated transcription"/>
    <property type="evidence" value="ECO:0007669"/>
    <property type="project" value="InterPro"/>
</dbReference>
<evidence type="ECO:0000256" key="3">
    <source>
        <dbReference type="ARBA" id="ARBA00023125"/>
    </source>
</evidence>
<keyword evidence="4" id="KW-0804">Transcription</keyword>
<dbReference type="Pfam" id="PF02909">
    <property type="entry name" value="TetR_C_1"/>
    <property type="match status" value="1"/>
</dbReference>
<sequence length="230" mass="24432">MYAVNTGSGAPWADVRVCGTLPAVMPRPRSLTPTRIAEAALAVLDRGGLPALTMRAVAQELGMGTMSLYRYVDDRDELERLVVDLVLAAVDTDPPPGLPWRDQVAALVRRVRDAVAAHPAVVPLTLTHRHRSPALMRWGEAVTNALAGAGFDARRRVIALRSLLGYLIGAIQLEHLGPLSGAGTDAIAALPDDTHPRLAETARHARGVTPEEEFDGGLAAVLAGIEATLR</sequence>
<feature type="DNA-binding region" description="H-T-H motif" evidence="5">
    <location>
        <begin position="53"/>
        <end position="72"/>
    </location>
</feature>
<dbReference type="GO" id="GO:0003700">
    <property type="term" value="F:DNA-binding transcription factor activity"/>
    <property type="evidence" value="ECO:0007669"/>
    <property type="project" value="TreeGrafter"/>
</dbReference>
<evidence type="ECO:0000256" key="4">
    <source>
        <dbReference type="ARBA" id="ARBA00023163"/>
    </source>
</evidence>
<evidence type="ECO:0000256" key="5">
    <source>
        <dbReference type="PROSITE-ProRule" id="PRU00335"/>
    </source>
</evidence>
<proteinExistence type="predicted"/>
<keyword evidence="8" id="KW-1185">Reference proteome</keyword>
<dbReference type="PRINTS" id="PR00400">
    <property type="entry name" value="TETREPRESSOR"/>
</dbReference>
<dbReference type="AlphaFoldDB" id="A0A9W6UWS1"/>
<dbReference type="InterPro" id="IPR036271">
    <property type="entry name" value="Tet_transcr_reg_TetR-rel_C_sf"/>
</dbReference>
<dbReference type="PANTHER" id="PTHR30055:SF151">
    <property type="entry name" value="TRANSCRIPTIONAL REGULATORY PROTEIN"/>
    <property type="match status" value="1"/>
</dbReference>
<dbReference type="GO" id="GO:0000976">
    <property type="term" value="F:transcription cis-regulatory region binding"/>
    <property type="evidence" value="ECO:0007669"/>
    <property type="project" value="TreeGrafter"/>
</dbReference>
<keyword evidence="2" id="KW-0805">Transcription regulation</keyword>
<evidence type="ECO:0000313" key="7">
    <source>
        <dbReference type="EMBL" id="GLW66499.1"/>
    </source>
</evidence>
<dbReference type="Pfam" id="PF00440">
    <property type="entry name" value="TetR_N"/>
    <property type="match status" value="1"/>
</dbReference>
<name>A0A9W6UWS1_9ACTN</name>
<keyword evidence="3 5" id="KW-0238">DNA-binding</keyword>
<dbReference type="GO" id="GO:0046677">
    <property type="term" value="P:response to antibiotic"/>
    <property type="evidence" value="ECO:0007669"/>
    <property type="project" value="InterPro"/>
</dbReference>
<protein>
    <submittedName>
        <fullName evidence="7">TetR family transcriptional regulator</fullName>
    </submittedName>
</protein>
<dbReference type="InterPro" id="IPR009057">
    <property type="entry name" value="Homeodomain-like_sf"/>
</dbReference>
<reference evidence="7" key="1">
    <citation type="submission" date="2023-02" db="EMBL/GenBank/DDBJ databases">
        <title>Actinomadura rubrobrunea NBRC 14622.</title>
        <authorList>
            <person name="Ichikawa N."/>
            <person name="Sato H."/>
            <person name="Tonouchi N."/>
        </authorList>
    </citation>
    <scope>NUCLEOTIDE SEQUENCE</scope>
    <source>
        <strain evidence="7">NBRC 14622</strain>
    </source>
</reference>
<comment type="caution">
    <text evidence="7">The sequence shown here is derived from an EMBL/GenBank/DDBJ whole genome shotgun (WGS) entry which is preliminary data.</text>
</comment>
<keyword evidence="1" id="KW-0678">Repressor</keyword>
<dbReference type="InterPro" id="IPR004111">
    <property type="entry name" value="Repressor_TetR_C"/>
</dbReference>
<evidence type="ECO:0000256" key="1">
    <source>
        <dbReference type="ARBA" id="ARBA00022491"/>
    </source>
</evidence>